<dbReference type="EMBL" id="IACJ01091432">
    <property type="protein sequence ID" value="LAA52867.1"/>
    <property type="molecule type" value="Transcribed_RNA"/>
</dbReference>
<name>A0A2D4FZE6_MICCO</name>
<accession>A0A2D4FZE6</accession>
<dbReference type="AlphaFoldDB" id="A0A2D4FZE6"/>
<protein>
    <submittedName>
        <fullName evidence="2">Uncharacterized protein</fullName>
    </submittedName>
</protein>
<reference evidence="2" key="1">
    <citation type="submission" date="2017-07" db="EMBL/GenBank/DDBJ databases">
        <authorList>
            <person name="Mikheyev A."/>
            <person name="Grau M."/>
        </authorList>
    </citation>
    <scope>NUCLEOTIDE SEQUENCE</scope>
    <source>
        <tissue evidence="2">Venom_gland</tissue>
    </source>
</reference>
<reference evidence="2" key="2">
    <citation type="submission" date="2017-11" db="EMBL/GenBank/DDBJ databases">
        <title>Coralsnake Venomics: Analyses of Venom Gland Transcriptomes and Proteomes of Six Brazilian Taxa.</title>
        <authorList>
            <person name="Aird S.D."/>
            <person name="Jorge da Silva N."/>
            <person name="Qiu L."/>
            <person name="Villar-Briones A."/>
            <person name="Aparecida-Saddi V."/>
            <person name="Campos-Telles M.P."/>
            <person name="Grau M."/>
            <person name="Mikheyev A.S."/>
        </authorList>
    </citation>
    <scope>NUCLEOTIDE SEQUENCE</scope>
    <source>
        <tissue evidence="2">Venom_gland</tissue>
    </source>
</reference>
<evidence type="ECO:0000256" key="1">
    <source>
        <dbReference type="SAM" id="MobiDB-lite"/>
    </source>
</evidence>
<feature type="region of interest" description="Disordered" evidence="1">
    <location>
        <begin position="1"/>
        <end position="22"/>
    </location>
</feature>
<dbReference type="EMBL" id="IACJ01091433">
    <property type="protein sequence ID" value="LAA52871.1"/>
    <property type="molecule type" value="Transcribed_RNA"/>
</dbReference>
<proteinExistence type="predicted"/>
<sequence>MGPRLQIPESNNEAGRTEGLEVSRSFPCPRQHLFLERGAWRGERMALHKGKRRQESGWVGGPGSMRGAVCLRAELALPFVLISFLPEVWQNAGVPSERPGRAGRERAPREAYTAPWPLEDFSRQKMLSKLPRRMATKRRMRTTQGPKLVPFRKVASSAGIMLVRFSM</sequence>
<organism evidence="2">
    <name type="scientific">Micrurus corallinus</name>
    <name type="common">Brazilian coral snake</name>
    <dbReference type="NCBI Taxonomy" id="54390"/>
    <lineage>
        <taxon>Eukaryota</taxon>
        <taxon>Metazoa</taxon>
        <taxon>Chordata</taxon>
        <taxon>Craniata</taxon>
        <taxon>Vertebrata</taxon>
        <taxon>Euteleostomi</taxon>
        <taxon>Lepidosauria</taxon>
        <taxon>Squamata</taxon>
        <taxon>Bifurcata</taxon>
        <taxon>Unidentata</taxon>
        <taxon>Episquamata</taxon>
        <taxon>Toxicofera</taxon>
        <taxon>Serpentes</taxon>
        <taxon>Colubroidea</taxon>
        <taxon>Elapidae</taxon>
        <taxon>Elapinae</taxon>
        <taxon>Micrurus</taxon>
    </lineage>
</organism>
<evidence type="ECO:0000313" key="2">
    <source>
        <dbReference type="EMBL" id="LAA52871.1"/>
    </source>
</evidence>